<sequence length="202" mass="22363">MLLHGRAVRHAARRLPAALSVCGLRVEPDGPPLPPLRRGVGGAVVFELAQATVKALRERPAELLCAALRPRCPQLPAWRPWRCLRNLPCGLVWLSARRDRTAWLALVPERGVAILLWRKRRRGALGSPECGQVNASRPLLVERSLLRCGFPHEPNEEQRSKLRSTRGEPSSASPAGPLFLRSPNNARTPYSLEQVKNPKLGT</sequence>
<gene>
    <name evidence="2" type="ORF">EA655_16355</name>
</gene>
<dbReference type="RefSeq" id="WP_130535528.1">
    <property type="nucleotide sequence ID" value="NZ_SHMG01000012.1"/>
</dbReference>
<accession>A0A4Q8M1V9</accession>
<name>A0A4Q8M1V9_9GAMM</name>
<comment type="caution">
    <text evidence="2">The sequence shown here is derived from an EMBL/GenBank/DDBJ whole genome shotgun (WGS) entry which is preliminary data.</text>
</comment>
<dbReference type="EMBL" id="SHMG01000012">
    <property type="protein sequence ID" value="TAA38467.1"/>
    <property type="molecule type" value="Genomic_DNA"/>
</dbReference>
<dbReference type="Proteomes" id="UP000294164">
    <property type="component" value="Unassembled WGS sequence"/>
</dbReference>
<evidence type="ECO:0000313" key="2">
    <source>
        <dbReference type="EMBL" id="TAA38467.1"/>
    </source>
</evidence>
<organism evidence="2 3">
    <name type="scientific">Pseudoxanthomonas winnipegensis</name>
    <dbReference type="NCBI Taxonomy" id="2480810"/>
    <lineage>
        <taxon>Bacteria</taxon>
        <taxon>Pseudomonadati</taxon>
        <taxon>Pseudomonadota</taxon>
        <taxon>Gammaproteobacteria</taxon>
        <taxon>Lysobacterales</taxon>
        <taxon>Lysobacteraceae</taxon>
        <taxon>Pseudoxanthomonas</taxon>
    </lineage>
</organism>
<feature type="region of interest" description="Disordered" evidence="1">
    <location>
        <begin position="151"/>
        <end position="202"/>
    </location>
</feature>
<evidence type="ECO:0000313" key="3">
    <source>
        <dbReference type="Proteomes" id="UP000294164"/>
    </source>
</evidence>
<evidence type="ECO:0000256" key="1">
    <source>
        <dbReference type="SAM" id="MobiDB-lite"/>
    </source>
</evidence>
<reference evidence="2 3" key="1">
    <citation type="submission" date="2019-02" db="EMBL/GenBank/DDBJ databases">
        <title>WGS of Pseudoxanthomonas species novum from clinical isolates.</title>
        <authorList>
            <person name="Bernier A.-M."/>
            <person name="Bernard K."/>
            <person name="Vachon A."/>
        </authorList>
    </citation>
    <scope>NUCLEOTIDE SEQUENCE [LARGE SCALE GENOMIC DNA]</scope>
    <source>
        <strain evidence="2 3">NML130969</strain>
    </source>
</reference>
<protein>
    <submittedName>
        <fullName evidence="2">Uncharacterized protein</fullName>
    </submittedName>
</protein>
<dbReference type="OrthoDB" id="5988619at2"/>
<dbReference type="AlphaFoldDB" id="A0A4Q8M1V9"/>
<proteinExistence type="predicted"/>